<reference evidence="8 9" key="1">
    <citation type="submission" date="2017-08" db="EMBL/GenBank/DDBJ databases">
        <title>Infants hospitalized years apart are colonized by the same room-sourced microbial strains.</title>
        <authorList>
            <person name="Brooks B."/>
            <person name="Olm M.R."/>
            <person name="Firek B.A."/>
            <person name="Baker R."/>
            <person name="Thomas B.C."/>
            <person name="Morowitz M.J."/>
            <person name="Banfield J.F."/>
        </authorList>
    </citation>
    <scope>NUCLEOTIDE SEQUENCE [LARGE SCALE GENOMIC DNA]</scope>
    <source>
        <strain evidence="8">S2_003_000_R2_14</strain>
    </source>
</reference>
<protein>
    <recommendedName>
        <fullName evidence="7">Peptidase M48 domain-containing protein</fullName>
    </recommendedName>
</protein>
<evidence type="ECO:0000313" key="8">
    <source>
        <dbReference type="EMBL" id="PZR09306.1"/>
    </source>
</evidence>
<comment type="caution">
    <text evidence="8">The sequence shown here is derived from an EMBL/GenBank/DDBJ whole genome shotgun (WGS) entry which is preliminary data.</text>
</comment>
<dbReference type="PANTHER" id="PTHR22726">
    <property type="entry name" value="METALLOENDOPEPTIDASE OMA1"/>
    <property type="match status" value="1"/>
</dbReference>
<keyword evidence="4 6" id="KW-0862">Zinc</keyword>
<evidence type="ECO:0000256" key="4">
    <source>
        <dbReference type="ARBA" id="ARBA00022833"/>
    </source>
</evidence>
<dbReference type="InterPro" id="IPR051156">
    <property type="entry name" value="Mito/Outer_Membr_Metalloprot"/>
</dbReference>
<dbReference type="Pfam" id="PF01435">
    <property type="entry name" value="Peptidase_M48"/>
    <property type="match status" value="1"/>
</dbReference>
<comment type="cofactor">
    <cofactor evidence="6">
        <name>Zn(2+)</name>
        <dbReference type="ChEBI" id="CHEBI:29105"/>
    </cofactor>
    <text evidence="6">Binds 1 zinc ion per subunit.</text>
</comment>
<keyword evidence="3 6" id="KW-0378">Hydrolase</keyword>
<evidence type="ECO:0000256" key="1">
    <source>
        <dbReference type="ARBA" id="ARBA00022670"/>
    </source>
</evidence>
<evidence type="ECO:0000259" key="7">
    <source>
        <dbReference type="Pfam" id="PF01435"/>
    </source>
</evidence>
<dbReference type="Gene3D" id="3.30.2010.10">
    <property type="entry name" value="Metalloproteases ('zincins'), catalytic domain"/>
    <property type="match status" value="1"/>
</dbReference>
<evidence type="ECO:0000313" key="9">
    <source>
        <dbReference type="Proteomes" id="UP000249061"/>
    </source>
</evidence>
<feature type="domain" description="Peptidase M48" evidence="7">
    <location>
        <begin position="105"/>
        <end position="252"/>
    </location>
</feature>
<proteinExistence type="inferred from homology"/>
<dbReference type="PANTHER" id="PTHR22726:SF1">
    <property type="entry name" value="METALLOENDOPEPTIDASE OMA1, MITOCHONDRIAL"/>
    <property type="match status" value="1"/>
</dbReference>
<accession>A0A2W5TA16</accession>
<keyword evidence="1 6" id="KW-0645">Protease</keyword>
<dbReference type="GO" id="GO:0046872">
    <property type="term" value="F:metal ion binding"/>
    <property type="evidence" value="ECO:0007669"/>
    <property type="project" value="UniProtKB-KW"/>
</dbReference>
<keyword evidence="5 6" id="KW-0482">Metalloprotease</keyword>
<evidence type="ECO:0000256" key="2">
    <source>
        <dbReference type="ARBA" id="ARBA00022723"/>
    </source>
</evidence>
<comment type="similarity">
    <text evidence="6">Belongs to the peptidase M48 family.</text>
</comment>
<name>A0A2W5TA16_9BACT</name>
<dbReference type="Proteomes" id="UP000249061">
    <property type="component" value="Unassembled WGS sequence"/>
</dbReference>
<dbReference type="GO" id="GO:0004222">
    <property type="term" value="F:metalloendopeptidase activity"/>
    <property type="evidence" value="ECO:0007669"/>
    <property type="project" value="InterPro"/>
</dbReference>
<gene>
    <name evidence="8" type="ORF">DI536_22250</name>
</gene>
<evidence type="ECO:0000256" key="3">
    <source>
        <dbReference type="ARBA" id="ARBA00022801"/>
    </source>
</evidence>
<evidence type="ECO:0000256" key="6">
    <source>
        <dbReference type="RuleBase" id="RU003983"/>
    </source>
</evidence>
<sequence>MKRLLAALLLVACAPRRVEVDEDEKRLATDEPAHDAGVTSSKVEGNMLAQMVQMQAAVTAAADACEKFANHEISLREERALGNLRSLDWVTTTGTLIGDERADVTRELARIGLSLARASARPSLPWTFGVVESRDARSFSSGGYVFVTTALVKKCANEAQLAGVLAHEIAHVVQKADHPSYRVTLKLLCATSSAMGGGFSLNGDVSDPAFAEAHWKNIGRNVKTSFNAHHEAQADELSVAMLHAAGYDAAEYEALLLALGELTPEGWAVAAGPRVTSFRNKRLAHRSMGTGRKPPLPAPLRF</sequence>
<organism evidence="8 9">
    <name type="scientific">Archangium gephyra</name>
    <dbReference type="NCBI Taxonomy" id="48"/>
    <lineage>
        <taxon>Bacteria</taxon>
        <taxon>Pseudomonadati</taxon>
        <taxon>Myxococcota</taxon>
        <taxon>Myxococcia</taxon>
        <taxon>Myxococcales</taxon>
        <taxon>Cystobacterineae</taxon>
        <taxon>Archangiaceae</taxon>
        <taxon>Archangium</taxon>
    </lineage>
</organism>
<dbReference type="EMBL" id="QFQP01000021">
    <property type="protein sequence ID" value="PZR09306.1"/>
    <property type="molecule type" value="Genomic_DNA"/>
</dbReference>
<dbReference type="InterPro" id="IPR001915">
    <property type="entry name" value="Peptidase_M48"/>
</dbReference>
<dbReference type="AlphaFoldDB" id="A0A2W5TA16"/>
<evidence type="ECO:0000256" key="5">
    <source>
        <dbReference type="ARBA" id="ARBA00023049"/>
    </source>
</evidence>
<dbReference type="GO" id="GO:0016020">
    <property type="term" value="C:membrane"/>
    <property type="evidence" value="ECO:0007669"/>
    <property type="project" value="TreeGrafter"/>
</dbReference>
<keyword evidence="2" id="KW-0479">Metal-binding</keyword>
<dbReference type="GO" id="GO:0051603">
    <property type="term" value="P:proteolysis involved in protein catabolic process"/>
    <property type="evidence" value="ECO:0007669"/>
    <property type="project" value="TreeGrafter"/>
</dbReference>